<evidence type="ECO:0000313" key="2">
    <source>
        <dbReference type="Proteomes" id="UP000003175"/>
    </source>
</evidence>
<organism evidence="1 2">
    <name type="scientific">Selenomonas noxia F0398</name>
    <dbReference type="NCBI Taxonomy" id="702437"/>
    <lineage>
        <taxon>Bacteria</taxon>
        <taxon>Bacillati</taxon>
        <taxon>Bacillota</taxon>
        <taxon>Negativicutes</taxon>
        <taxon>Selenomonadales</taxon>
        <taxon>Selenomonadaceae</taxon>
        <taxon>Selenomonas</taxon>
    </lineage>
</organism>
<dbReference type="InterPro" id="IPR003607">
    <property type="entry name" value="HD/PDEase_dom"/>
</dbReference>
<name>A0ABP2MRC7_9FIRM</name>
<dbReference type="CDD" id="cd00077">
    <property type="entry name" value="HDc"/>
    <property type="match status" value="1"/>
</dbReference>
<reference evidence="1 2" key="1">
    <citation type="submission" date="2011-08" db="EMBL/GenBank/DDBJ databases">
        <title>The Genome Sequence of Selenomonas noxia F0398.</title>
        <authorList>
            <consortium name="The Broad Institute Genome Sequencing Platform"/>
            <person name="Earl A."/>
            <person name="Ward D."/>
            <person name="Feldgarden M."/>
            <person name="Gevers D."/>
            <person name="Izard J."/>
            <person name="Ganesan A."/>
            <person name="Blanton J.M."/>
            <person name="Baranova O.V."/>
            <person name="Tanner A.C."/>
            <person name="Dewhirst F.E."/>
            <person name="Young S.K."/>
            <person name="Zeng Q."/>
            <person name="Gargeya S."/>
            <person name="Fitzgerald M."/>
            <person name="Haas B."/>
            <person name="Abouelleil A."/>
            <person name="Alvarado L."/>
            <person name="Arachchi H.M."/>
            <person name="Berlin A."/>
            <person name="Brown A."/>
            <person name="Chapman S.B."/>
            <person name="Chen Z."/>
            <person name="Dunbar C."/>
            <person name="Freedman E."/>
            <person name="Gearin G."/>
            <person name="Gellesch M."/>
            <person name="Goldberg J."/>
            <person name="Griggs A."/>
            <person name="Gujja S."/>
            <person name="Heiman D."/>
            <person name="Howarth C."/>
            <person name="Larson L."/>
            <person name="Lui A."/>
            <person name="MacDonald P.J.P."/>
            <person name="Montmayeur A."/>
            <person name="Murphy C."/>
            <person name="Neiman D."/>
            <person name="Pearson M."/>
            <person name="Priest M."/>
            <person name="Roberts A."/>
            <person name="Saif S."/>
            <person name="Shea T."/>
            <person name="Shenoy N."/>
            <person name="Sisk P."/>
            <person name="Stolte C."/>
            <person name="Sykes S."/>
            <person name="Wortman J."/>
            <person name="Nusbaum C."/>
            <person name="Birren B."/>
        </authorList>
    </citation>
    <scope>NUCLEOTIDE SEQUENCE [LARGE SCALE GENOMIC DNA]</scope>
    <source>
        <strain evidence="1 2">F0398</strain>
    </source>
</reference>
<sequence length="178" mass="20453">MKRRIYQFVRALFGRLDAEGHRFVQSYLSPVEQRLFYDMHGADQYHAVRVALTAKDLYKKHGYRDSDAYILLIRCALLHDIGRVKGTADIWGKVLAVLAYRFVPSVIPYFIRWKDTRGICGRVGMAFYVYAAHPYIGADKLRAIGDVQEAEIIQYHQKETAPEDSLVLSILKQADAQN</sequence>
<dbReference type="EMBL" id="ADGH01000004">
    <property type="protein sequence ID" value="EHG25363.1"/>
    <property type="molecule type" value="Genomic_DNA"/>
</dbReference>
<gene>
    <name evidence="1" type="ORF">HMPREF9432_00743</name>
</gene>
<dbReference type="SUPFAM" id="SSF109604">
    <property type="entry name" value="HD-domain/PDEase-like"/>
    <property type="match status" value="1"/>
</dbReference>
<dbReference type="Proteomes" id="UP000003175">
    <property type="component" value="Unassembled WGS sequence"/>
</dbReference>
<dbReference type="Gene3D" id="1.10.3210.10">
    <property type="entry name" value="Hypothetical protein af1432"/>
    <property type="match status" value="1"/>
</dbReference>
<accession>A0ABP2MRC7</accession>
<evidence type="ECO:0000313" key="1">
    <source>
        <dbReference type="EMBL" id="EHG25363.1"/>
    </source>
</evidence>
<evidence type="ECO:0008006" key="3">
    <source>
        <dbReference type="Google" id="ProtNLM"/>
    </source>
</evidence>
<proteinExistence type="predicted"/>
<dbReference type="RefSeq" id="WP_006694233.1">
    <property type="nucleotide sequence ID" value="NZ_JH376858.1"/>
</dbReference>
<dbReference type="GeneID" id="32476173"/>
<comment type="caution">
    <text evidence="1">The sequence shown here is derived from an EMBL/GenBank/DDBJ whole genome shotgun (WGS) entry which is preliminary data.</text>
</comment>
<protein>
    <recommendedName>
        <fullName evidence="3">HD domain-containing protein</fullName>
    </recommendedName>
</protein>
<keyword evidence="2" id="KW-1185">Reference proteome</keyword>